<dbReference type="SUPFAM" id="SSF56935">
    <property type="entry name" value="Porins"/>
    <property type="match status" value="1"/>
</dbReference>
<dbReference type="InterPro" id="IPR039426">
    <property type="entry name" value="TonB-dep_rcpt-like"/>
</dbReference>
<evidence type="ECO:0000256" key="11">
    <source>
        <dbReference type="ARBA" id="ARBA00023237"/>
    </source>
</evidence>
<evidence type="ECO:0000313" key="16">
    <source>
        <dbReference type="EMBL" id="SIO34536.1"/>
    </source>
</evidence>
<dbReference type="GO" id="GO:0006826">
    <property type="term" value="P:iron ion transport"/>
    <property type="evidence" value="ECO:0007669"/>
    <property type="project" value="UniProtKB-KW"/>
</dbReference>
<dbReference type="InterPro" id="IPR000531">
    <property type="entry name" value="Beta-barrel_TonB"/>
</dbReference>
<keyword evidence="2 12" id="KW-0813">Transport</keyword>
<feature type="domain" description="TonB-dependent receptor plug" evidence="15">
    <location>
        <begin position="124"/>
        <end position="233"/>
    </location>
</feature>
<proteinExistence type="inferred from homology"/>
<dbReference type="RefSeq" id="WP_074236055.1">
    <property type="nucleotide sequence ID" value="NZ_FSRK01000002.1"/>
</dbReference>
<evidence type="ECO:0000256" key="10">
    <source>
        <dbReference type="ARBA" id="ARBA00023136"/>
    </source>
</evidence>
<dbReference type="InterPro" id="IPR008969">
    <property type="entry name" value="CarboxyPept-like_regulatory"/>
</dbReference>
<protein>
    <submittedName>
        <fullName evidence="16">Iron complex outermembrane recepter protein</fullName>
    </submittedName>
</protein>
<dbReference type="Gene3D" id="2.40.170.20">
    <property type="entry name" value="TonB-dependent receptor, beta-barrel domain"/>
    <property type="match status" value="1"/>
</dbReference>
<dbReference type="PANTHER" id="PTHR32552">
    <property type="entry name" value="FERRICHROME IRON RECEPTOR-RELATED"/>
    <property type="match status" value="1"/>
</dbReference>
<dbReference type="PROSITE" id="PS01156">
    <property type="entry name" value="TONB_DEPENDENT_REC_2"/>
    <property type="match status" value="1"/>
</dbReference>
<dbReference type="OrthoDB" id="9775095at2"/>
<organism evidence="16 17">
    <name type="scientific">Epilithonimonas zeae</name>
    <dbReference type="NCBI Taxonomy" id="1416779"/>
    <lineage>
        <taxon>Bacteria</taxon>
        <taxon>Pseudomonadati</taxon>
        <taxon>Bacteroidota</taxon>
        <taxon>Flavobacteriia</taxon>
        <taxon>Flavobacteriales</taxon>
        <taxon>Weeksellaceae</taxon>
        <taxon>Chryseobacterium group</taxon>
        <taxon>Epilithonimonas</taxon>
    </lineage>
</organism>
<keyword evidence="9 13" id="KW-0798">TonB box</keyword>
<dbReference type="Gene3D" id="2.60.40.1120">
    <property type="entry name" value="Carboxypeptidase-like, regulatory domain"/>
    <property type="match status" value="1"/>
</dbReference>
<keyword evidence="8" id="KW-0406">Ion transport</keyword>
<evidence type="ECO:0000256" key="9">
    <source>
        <dbReference type="ARBA" id="ARBA00023077"/>
    </source>
</evidence>
<keyword evidence="7" id="KW-0408">Iron</keyword>
<dbReference type="PANTHER" id="PTHR32552:SF81">
    <property type="entry name" value="TONB-DEPENDENT OUTER MEMBRANE RECEPTOR"/>
    <property type="match status" value="1"/>
</dbReference>
<evidence type="ECO:0000256" key="13">
    <source>
        <dbReference type="RuleBase" id="RU003357"/>
    </source>
</evidence>
<evidence type="ECO:0000256" key="4">
    <source>
        <dbReference type="ARBA" id="ARBA00022496"/>
    </source>
</evidence>
<dbReference type="CDD" id="cd01347">
    <property type="entry name" value="ligand_gated_channel"/>
    <property type="match status" value="1"/>
</dbReference>
<evidence type="ECO:0000256" key="6">
    <source>
        <dbReference type="ARBA" id="ARBA00022729"/>
    </source>
</evidence>
<evidence type="ECO:0000256" key="1">
    <source>
        <dbReference type="ARBA" id="ARBA00004571"/>
    </source>
</evidence>
<comment type="subcellular location">
    <subcellularLocation>
        <location evidence="1 12">Cell outer membrane</location>
        <topology evidence="1 12">Multi-pass membrane protein</topology>
    </subcellularLocation>
</comment>
<keyword evidence="11 12" id="KW-0998">Cell outer membrane</keyword>
<keyword evidence="5 12" id="KW-0812">Transmembrane</keyword>
<comment type="similarity">
    <text evidence="12 13">Belongs to the TonB-dependent receptor family.</text>
</comment>
<dbReference type="EMBL" id="FSRK01000002">
    <property type="protein sequence ID" value="SIO34536.1"/>
    <property type="molecule type" value="Genomic_DNA"/>
</dbReference>
<evidence type="ECO:0000313" key="17">
    <source>
        <dbReference type="Proteomes" id="UP000185207"/>
    </source>
</evidence>
<evidence type="ECO:0000256" key="12">
    <source>
        <dbReference type="PROSITE-ProRule" id="PRU01360"/>
    </source>
</evidence>
<evidence type="ECO:0000256" key="3">
    <source>
        <dbReference type="ARBA" id="ARBA00022452"/>
    </source>
</evidence>
<keyword evidence="3 12" id="KW-1134">Transmembrane beta strand</keyword>
<dbReference type="Proteomes" id="UP000185207">
    <property type="component" value="Unassembled WGS sequence"/>
</dbReference>
<dbReference type="Pfam" id="PF13715">
    <property type="entry name" value="CarbopepD_reg_2"/>
    <property type="match status" value="1"/>
</dbReference>
<dbReference type="InterPro" id="IPR036942">
    <property type="entry name" value="Beta-barrel_TonB_sf"/>
</dbReference>
<gene>
    <name evidence="16" type="ORF">SAMN05444409_2915</name>
</gene>
<reference evidence="17" key="1">
    <citation type="submission" date="2016-11" db="EMBL/GenBank/DDBJ databases">
        <authorList>
            <person name="Varghese N."/>
            <person name="Submissions S."/>
        </authorList>
    </citation>
    <scope>NUCLEOTIDE SEQUENCE [LARGE SCALE GENOMIC DNA]</scope>
    <source>
        <strain evidence="17">DSM 27623</strain>
    </source>
</reference>
<evidence type="ECO:0000256" key="8">
    <source>
        <dbReference type="ARBA" id="ARBA00023065"/>
    </source>
</evidence>
<evidence type="ECO:0000256" key="2">
    <source>
        <dbReference type="ARBA" id="ARBA00022448"/>
    </source>
</evidence>
<evidence type="ECO:0000256" key="5">
    <source>
        <dbReference type="ARBA" id="ARBA00022692"/>
    </source>
</evidence>
<evidence type="ECO:0000259" key="14">
    <source>
        <dbReference type="Pfam" id="PF00593"/>
    </source>
</evidence>
<keyword evidence="17" id="KW-1185">Reference proteome</keyword>
<feature type="domain" description="TonB-dependent receptor-like beta-barrel" evidence="14">
    <location>
        <begin position="360"/>
        <end position="827"/>
    </location>
</feature>
<dbReference type="STRING" id="1416779.SAMN05444409_2915"/>
<keyword evidence="4" id="KW-0410">Iron transport</keyword>
<name>A0A1N6IRA4_9FLAO</name>
<accession>A0A1N6IRA4</accession>
<sequence>MSRPSTFWGKAIFVFFILSFTFSFAQNSIYGKILDSINNKSISGVKISSKSDRNLSIQTDQNGNFVLNNIDSFPFELKIQKKSFETRFVSIKEIPTDTLFIKLLPNDVVITEVVVTARRREETAQQVPIPINVISGKKAEETGAFNVNRLKEFVPSVQFYSSTPRNTSLSIRGLGSTYGLTNDGLDPGVGFYVDGVYYARPAATTLDFVDIERIEVLRGPQGTLFGKNTTAGTFNVTTKQPSFTTGGTAEISYGNYGFIQAKTSVTGAITDKFANRFSASGTHRDGTIYNSRTNQELNDINSIAIRDQLLYKPNENLKFILTGDYNRLRANGYAQVIAGVVATKRAAYRQFNNIISDLGYTLPKIDPFNRTVDTDTPWKAEQDMGGLSLNVEYNLGKGKITSTSAWRFWNWNPSNDRDFTGLAALAKSQAPSKHQQWSQEIRWSGNISEKLSGVFGVFGIWQRLRADKNGQIEEAGKDQWRFSLNSTDPLVVDRWKTPGLLEGYGIKSYPSLNSFSGAVFGQLDWAFTEKFSLLPGIRINYDKKEIDFKRITYGGLEISDDNPDKDALQAIKTSVYSNQEFNASIDDTNFSGQLTLAYKPTKNYNLFGTFSTGFKPVGLNLGGLPTDNGRVMTELAVVKPERILHYEIGLKSQPLKNLIFNLTVYNSDIKDYQIQVQAESLQLNRGYLANAQKVQVRGIETDISYTFNNFYFFTNLAYTEAIYKKFTNAPPALEDTGGVNYVDISGGVLPGVSKWAGSTGGEFNFAGKFLKYEGDYFFALDSYYRSTFSSSPTPSKFMNVAGYALFNTRFGFRVRQGVTTYIWVRNIFNRDYFEQLLPGAGNAGHYAGVLGDPRTFGLTIKVSF</sequence>
<dbReference type="GO" id="GO:0009279">
    <property type="term" value="C:cell outer membrane"/>
    <property type="evidence" value="ECO:0007669"/>
    <property type="project" value="UniProtKB-SubCell"/>
</dbReference>
<dbReference type="PROSITE" id="PS52016">
    <property type="entry name" value="TONB_DEPENDENT_REC_3"/>
    <property type="match status" value="1"/>
</dbReference>
<evidence type="ECO:0000259" key="15">
    <source>
        <dbReference type="Pfam" id="PF07715"/>
    </source>
</evidence>
<dbReference type="InterPro" id="IPR010917">
    <property type="entry name" value="TonB_rcpt_CS"/>
</dbReference>
<dbReference type="AlphaFoldDB" id="A0A1N6IRA4"/>
<dbReference type="Pfam" id="PF07715">
    <property type="entry name" value="Plug"/>
    <property type="match status" value="1"/>
</dbReference>
<evidence type="ECO:0000256" key="7">
    <source>
        <dbReference type="ARBA" id="ARBA00023004"/>
    </source>
</evidence>
<keyword evidence="6" id="KW-0732">Signal</keyword>
<dbReference type="InterPro" id="IPR012910">
    <property type="entry name" value="Plug_dom"/>
</dbReference>
<dbReference type="Pfam" id="PF00593">
    <property type="entry name" value="TonB_dep_Rec_b-barrel"/>
    <property type="match status" value="1"/>
</dbReference>
<keyword evidence="10 12" id="KW-0472">Membrane</keyword>
<dbReference type="SUPFAM" id="SSF49464">
    <property type="entry name" value="Carboxypeptidase regulatory domain-like"/>
    <property type="match status" value="1"/>
</dbReference>